<dbReference type="CDD" id="cd02883">
    <property type="entry name" value="NUDIX_Hydrolase"/>
    <property type="match status" value="1"/>
</dbReference>
<dbReference type="Gene3D" id="3.90.79.10">
    <property type="entry name" value="Nucleoside Triphosphate Pyrophosphohydrolase"/>
    <property type="match status" value="1"/>
</dbReference>
<proteinExistence type="predicted"/>
<comment type="cofactor">
    <cofactor evidence="1">
        <name>Mg(2+)</name>
        <dbReference type="ChEBI" id="CHEBI:18420"/>
    </cofactor>
</comment>
<evidence type="ECO:0000313" key="5">
    <source>
        <dbReference type="Proteomes" id="UP000287756"/>
    </source>
</evidence>
<evidence type="ECO:0000259" key="3">
    <source>
        <dbReference type="PROSITE" id="PS51462"/>
    </source>
</evidence>
<reference evidence="4 5" key="1">
    <citation type="submission" date="2018-01" db="EMBL/GenBank/DDBJ databases">
        <title>The whole genome sequencing and assembly of Halobacillus litoralis ERB031 strain.</title>
        <authorList>
            <person name="Lee S.-J."/>
            <person name="Park M.-K."/>
            <person name="Kim J.-Y."/>
            <person name="Lee Y.-J."/>
            <person name="Yi H."/>
            <person name="Bahn Y.-S."/>
            <person name="Kim J.F."/>
            <person name="Lee D.-W."/>
        </authorList>
    </citation>
    <scope>NUCLEOTIDE SEQUENCE [LARGE SCALE GENOMIC DNA]</scope>
    <source>
        <strain evidence="4 5">ERB 031</strain>
    </source>
</reference>
<feature type="domain" description="Nudix hydrolase" evidence="3">
    <location>
        <begin position="2"/>
        <end position="132"/>
    </location>
</feature>
<dbReference type="PANTHER" id="PTHR43046:SF2">
    <property type="entry name" value="8-OXO-DGTP DIPHOSPHATASE-RELATED"/>
    <property type="match status" value="1"/>
</dbReference>
<dbReference type="OrthoDB" id="9804563at2"/>
<dbReference type="PROSITE" id="PS00893">
    <property type="entry name" value="NUDIX_BOX"/>
    <property type="match status" value="1"/>
</dbReference>
<dbReference type="Pfam" id="PF00293">
    <property type="entry name" value="NUDIX"/>
    <property type="match status" value="1"/>
</dbReference>
<dbReference type="KEGG" id="hli:HLI_19985"/>
<sequence length="146" mass="16914">MNRWCGASGVCFNDRNELLMVLQGKPKEEKKWTIPSGGMEGFESFEECCKREVSEETGYIVEVIEKIKVKEGTYVEAGIEYEVHYFSVRAIGGEMRIQDPDELIHEIKWVSKDELEELNLSFPEDLDFLALLMRDRLSDSKVLQKE</sequence>
<dbReference type="SUPFAM" id="SSF55811">
    <property type="entry name" value="Nudix"/>
    <property type="match status" value="1"/>
</dbReference>
<name>A0A410MHX6_9BACI</name>
<dbReference type="InterPro" id="IPR015797">
    <property type="entry name" value="NUDIX_hydrolase-like_dom_sf"/>
</dbReference>
<dbReference type="AlphaFoldDB" id="A0A410MHX6"/>
<evidence type="ECO:0000313" key="4">
    <source>
        <dbReference type="EMBL" id="QAS54334.1"/>
    </source>
</evidence>
<evidence type="ECO:0000256" key="1">
    <source>
        <dbReference type="ARBA" id="ARBA00001946"/>
    </source>
</evidence>
<organism evidence="4 5">
    <name type="scientific">Halobacillus litoralis</name>
    <dbReference type="NCBI Taxonomy" id="45668"/>
    <lineage>
        <taxon>Bacteria</taxon>
        <taxon>Bacillati</taxon>
        <taxon>Bacillota</taxon>
        <taxon>Bacilli</taxon>
        <taxon>Bacillales</taxon>
        <taxon>Bacillaceae</taxon>
        <taxon>Halobacillus</taxon>
    </lineage>
</organism>
<dbReference type="GO" id="GO:0016787">
    <property type="term" value="F:hydrolase activity"/>
    <property type="evidence" value="ECO:0007669"/>
    <property type="project" value="UniProtKB-KW"/>
</dbReference>
<keyword evidence="2" id="KW-0378">Hydrolase</keyword>
<dbReference type="InterPro" id="IPR020084">
    <property type="entry name" value="NUDIX_hydrolase_CS"/>
</dbReference>
<dbReference type="InterPro" id="IPR000086">
    <property type="entry name" value="NUDIX_hydrolase_dom"/>
</dbReference>
<gene>
    <name evidence="4" type="ORF">HLI_19985</name>
</gene>
<dbReference type="PROSITE" id="PS51462">
    <property type="entry name" value="NUDIX"/>
    <property type="match status" value="1"/>
</dbReference>
<accession>A0A410MHX6</accession>
<dbReference type="EMBL" id="CP026118">
    <property type="protein sequence ID" value="QAS54334.1"/>
    <property type="molecule type" value="Genomic_DNA"/>
</dbReference>
<dbReference type="RefSeq" id="WP_128526601.1">
    <property type="nucleotide sequence ID" value="NZ_CP026118.1"/>
</dbReference>
<protein>
    <submittedName>
        <fullName evidence="4">DNA mismatch repair protein MutT</fullName>
    </submittedName>
</protein>
<evidence type="ECO:0000256" key="2">
    <source>
        <dbReference type="ARBA" id="ARBA00022801"/>
    </source>
</evidence>
<dbReference type="PANTHER" id="PTHR43046">
    <property type="entry name" value="GDP-MANNOSE MANNOSYL HYDROLASE"/>
    <property type="match status" value="1"/>
</dbReference>
<dbReference type="Proteomes" id="UP000287756">
    <property type="component" value="Chromosome"/>
</dbReference>